<gene>
    <name evidence="8" type="ORF">FHP88_03310</name>
</gene>
<keyword evidence="3 5" id="KW-0238">DNA-binding</keyword>
<dbReference type="InterPro" id="IPR050624">
    <property type="entry name" value="HTH-type_Tx_Regulator"/>
</dbReference>
<accession>A0A557SKH1</accession>
<feature type="DNA-binding region" description="H-T-H motif" evidence="5">
    <location>
        <begin position="49"/>
        <end position="68"/>
    </location>
</feature>
<name>A0A557SKH1_9GAMM</name>
<evidence type="ECO:0000256" key="2">
    <source>
        <dbReference type="ARBA" id="ARBA00023015"/>
    </source>
</evidence>
<dbReference type="PANTHER" id="PTHR43479">
    <property type="entry name" value="ACREF/ENVCD OPERON REPRESSOR-RELATED"/>
    <property type="match status" value="1"/>
</dbReference>
<dbReference type="GO" id="GO:0003677">
    <property type="term" value="F:DNA binding"/>
    <property type="evidence" value="ECO:0007669"/>
    <property type="project" value="UniProtKB-UniRule"/>
</dbReference>
<keyword evidence="6" id="KW-0812">Transmembrane</keyword>
<dbReference type="PANTHER" id="PTHR43479:SF11">
    <property type="entry name" value="ACREF_ENVCD OPERON REPRESSOR-RELATED"/>
    <property type="match status" value="1"/>
</dbReference>
<dbReference type="OrthoDB" id="5816932at2"/>
<dbReference type="InterPro" id="IPR009057">
    <property type="entry name" value="Homeodomain-like_sf"/>
</dbReference>
<feature type="domain" description="HTH tetR-type" evidence="7">
    <location>
        <begin position="26"/>
        <end position="86"/>
    </location>
</feature>
<dbReference type="Gene3D" id="1.10.357.10">
    <property type="entry name" value="Tetracycline Repressor, domain 2"/>
    <property type="match status" value="1"/>
</dbReference>
<evidence type="ECO:0000256" key="3">
    <source>
        <dbReference type="ARBA" id="ARBA00023125"/>
    </source>
</evidence>
<comment type="caution">
    <text evidence="8">The sequence shown here is derived from an EMBL/GenBank/DDBJ whole genome shotgun (WGS) entry which is preliminary data.</text>
</comment>
<evidence type="ECO:0000313" key="9">
    <source>
        <dbReference type="Proteomes" id="UP000316649"/>
    </source>
</evidence>
<evidence type="ECO:0000256" key="5">
    <source>
        <dbReference type="PROSITE-ProRule" id="PRU00335"/>
    </source>
</evidence>
<dbReference type="SUPFAM" id="SSF48498">
    <property type="entry name" value="Tetracyclin repressor-like, C-terminal domain"/>
    <property type="match status" value="1"/>
</dbReference>
<dbReference type="Proteomes" id="UP000316649">
    <property type="component" value="Unassembled WGS sequence"/>
</dbReference>
<dbReference type="EMBL" id="VMNH01000004">
    <property type="protein sequence ID" value="TVO77840.1"/>
    <property type="molecule type" value="Genomic_DNA"/>
</dbReference>
<dbReference type="PRINTS" id="PR00455">
    <property type="entry name" value="HTHTETR"/>
</dbReference>
<dbReference type="SUPFAM" id="SSF46689">
    <property type="entry name" value="Homeodomain-like"/>
    <property type="match status" value="1"/>
</dbReference>
<proteinExistence type="predicted"/>
<keyword evidence="9" id="KW-1185">Reference proteome</keyword>
<keyword evidence="6" id="KW-0472">Membrane</keyword>
<dbReference type="Pfam" id="PF08361">
    <property type="entry name" value="TetR_C_2"/>
    <property type="match status" value="1"/>
</dbReference>
<dbReference type="InterPro" id="IPR013572">
    <property type="entry name" value="Tscrpt_reg_MAATS_C"/>
</dbReference>
<dbReference type="AlphaFoldDB" id="A0A557SKH1"/>
<dbReference type="InterPro" id="IPR001647">
    <property type="entry name" value="HTH_TetR"/>
</dbReference>
<dbReference type="PROSITE" id="PS50977">
    <property type="entry name" value="HTH_TETR_2"/>
    <property type="match status" value="1"/>
</dbReference>
<keyword evidence="6" id="KW-1133">Transmembrane helix</keyword>
<keyword evidence="2" id="KW-0805">Transcription regulation</keyword>
<dbReference type="Pfam" id="PF00440">
    <property type="entry name" value="TetR_N"/>
    <property type="match status" value="1"/>
</dbReference>
<evidence type="ECO:0000259" key="7">
    <source>
        <dbReference type="PROSITE" id="PS50977"/>
    </source>
</evidence>
<sequence length="225" mass="25762">MYNNDKFKALPVSRNNMARKTKEDAERTYHALLDAATKLFIHQGIAKTTLNDIATAAAMTRGAIYWHFDNKDAVIRALWERNASTLHDAFTTELKHLDRDDPAEHFRRIMKELVQSVVNQPELGQAIRIVMHSVEFTDEQTELQRFLNAKHVELHSTMEQAFATLKKRKALKTSLSSTLLSQGFMSYLLGLIHIYLEPGIKKLDLKKSGDQLLDLFLDPILARTE</sequence>
<keyword evidence="1" id="KW-0678">Repressor</keyword>
<organism evidence="8 9">
    <name type="scientific">Sedimenticola selenatireducens</name>
    <dbReference type="NCBI Taxonomy" id="191960"/>
    <lineage>
        <taxon>Bacteria</taxon>
        <taxon>Pseudomonadati</taxon>
        <taxon>Pseudomonadota</taxon>
        <taxon>Gammaproteobacteria</taxon>
        <taxon>Chromatiales</taxon>
        <taxon>Sedimenticolaceae</taxon>
        <taxon>Sedimenticola</taxon>
    </lineage>
</organism>
<feature type="transmembrane region" description="Helical" evidence="6">
    <location>
        <begin position="175"/>
        <end position="196"/>
    </location>
</feature>
<protein>
    <submittedName>
        <fullName evidence="8">TetR family transcriptional regulator</fullName>
    </submittedName>
</protein>
<evidence type="ECO:0000256" key="6">
    <source>
        <dbReference type="SAM" id="Phobius"/>
    </source>
</evidence>
<evidence type="ECO:0000256" key="4">
    <source>
        <dbReference type="ARBA" id="ARBA00023163"/>
    </source>
</evidence>
<reference evidence="8 9" key="1">
    <citation type="submission" date="2019-07" db="EMBL/GenBank/DDBJ databases">
        <title>The pathways for chlorine oxyanion respiration interact through the shared metabolite chlorate.</title>
        <authorList>
            <person name="Barnum T.P."/>
            <person name="Cheng Y."/>
            <person name="Hill K.A."/>
            <person name="Lucas L.N."/>
            <person name="Carlson H.K."/>
            <person name="Coates J.D."/>
        </authorList>
    </citation>
    <scope>NUCLEOTIDE SEQUENCE [LARGE SCALE GENOMIC DNA]</scope>
    <source>
        <strain evidence="8 9">BK-1</strain>
    </source>
</reference>
<keyword evidence="4" id="KW-0804">Transcription</keyword>
<evidence type="ECO:0000313" key="8">
    <source>
        <dbReference type="EMBL" id="TVO77840.1"/>
    </source>
</evidence>
<dbReference type="InterPro" id="IPR036271">
    <property type="entry name" value="Tet_transcr_reg_TetR-rel_C_sf"/>
</dbReference>
<evidence type="ECO:0000256" key="1">
    <source>
        <dbReference type="ARBA" id="ARBA00022491"/>
    </source>
</evidence>